<dbReference type="RefSeq" id="WP_369265164.1">
    <property type="nucleotide sequence ID" value="NZ_CP163440.1"/>
</dbReference>
<proteinExistence type="predicted"/>
<reference evidence="2" key="1">
    <citation type="submission" date="2024-07" db="EMBL/GenBank/DDBJ databases">
        <authorList>
            <person name="Yu S.T."/>
        </authorList>
    </citation>
    <scope>NUCLEOTIDE SEQUENCE</scope>
    <source>
        <strain evidence="2">R35</strain>
    </source>
</reference>
<organism evidence="2">
    <name type="scientific">Streptomyces sp. R35</name>
    <dbReference type="NCBI Taxonomy" id="3238630"/>
    <lineage>
        <taxon>Bacteria</taxon>
        <taxon>Bacillati</taxon>
        <taxon>Actinomycetota</taxon>
        <taxon>Actinomycetes</taxon>
        <taxon>Kitasatosporales</taxon>
        <taxon>Streptomycetaceae</taxon>
        <taxon>Streptomyces</taxon>
    </lineage>
</organism>
<dbReference type="AlphaFoldDB" id="A0AB39SPE1"/>
<evidence type="ECO:0000313" key="2">
    <source>
        <dbReference type="EMBL" id="XDQ68343.1"/>
    </source>
</evidence>
<accession>A0AB39SPE1</accession>
<feature type="region of interest" description="Disordered" evidence="1">
    <location>
        <begin position="35"/>
        <end position="59"/>
    </location>
</feature>
<protein>
    <submittedName>
        <fullName evidence="2">Uncharacterized protein</fullName>
    </submittedName>
</protein>
<sequence>MEVLLVVAPDPQLDPEAAERVPRLLKAEVADLDIESIRPGPSTPVPDAAKGTDAVTEAV</sequence>
<name>A0AB39SPE1_9ACTN</name>
<evidence type="ECO:0000256" key="1">
    <source>
        <dbReference type="SAM" id="MobiDB-lite"/>
    </source>
</evidence>
<gene>
    <name evidence="2" type="ORF">AB5J50_50175</name>
</gene>
<dbReference type="EMBL" id="CP163440">
    <property type="protein sequence ID" value="XDQ68343.1"/>
    <property type="molecule type" value="Genomic_DNA"/>
</dbReference>